<dbReference type="PANTHER" id="PTHR34934">
    <property type="entry name" value="FLAVIN-DEPENDENT THYMIDYLATE SYNTHASE"/>
    <property type="match status" value="1"/>
</dbReference>
<dbReference type="Gene3D" id="3.30.1360.170">
    <property type="match status" value="1"/>
</dbReference>
<dbReference type="GO" id="GO:0070402">
    <property type="term" value="F:NADPH binding"/>
    <property type="evidence" value="ECO:0007669"/>
    <property type="project" value="TreeGrafter"/>
</dbReference>
<dbReference type="EMBL" id="LR798422">
    <property type="protein sequence ID" value="CAB5230629.1"/>
    <property type="molecule type" value="Genomic_DNA"/>
</dbReference>
<accession>A0A6J5PXM7</accession>
<dbReference type="EMBL" id="LR797079">
    <property type="protein sequence ID" value="CAB4185141.1"/>
    <property type="molecule type" value="Genomic_DNA"/>
</dbReference>
<dbReference type="GO" id="GO:0050660">
    <property type="term" value="F:flavin adenine dinucleotide binding"/>
    <property type="evidence" value="ECO:0007669"/>
    <property type="project" value="InterPro"/>
</dbReference>
<gene>
    <name evidence="2" type="ORF">UFOVP1123_22</name>
    <name evidence="3" type="ORF">UFOVP1239_128</name>
    <name evidence="4" type="ORF">UFOVP1484_26</name>
    <name evidence="5" type="ORF">UFOVP1577_32</name>
    <name evidence="1" type="ORF">UFOVP961_94</name>
</gene>
<dbReference type="Pfam" id="PF02511">
    <property type="entry name" value="Thy1"/>
    <property type="match status" value="1"/>
</dbReference>
<protein>
    <submittedName>
        <fullName evidence="1">THY1 Predicted alternative thymidylate synthase</fullName>
    </submittedName>
</protein>
<organism evidence="1">
    <name type="scientific">uncultured Caudovirales phage</name>
    <dbReference type="NCBI Taxonomy" id="2100421"/>
    <lineage>
        <taxon>Viruses</taxon>
        <taxon>Duplodnaviria</taxon>
        <taxon>Heunggongvirae</taxon>
        <taxon>Uroviricota</taxon>
        <taxon>Caudoviricetes</taxon>
        <taxon>Peduoviridae</taxon>
        <taxon>Maltschvirus</taxon>
        <taxon>Maltschvirus maltsch</taxon>
    </lineage>
</organism>
<sequence>MKISGKNGISALVIQDSKCNSNRITTLELEYPKFIHAEFLTHRMFSRNSQSSRAVPVHRMLEHIEQNPAVPVHWGAAESGMQASNEVDFVAEPTSLWHTAKRSAIWYTQRLLDLGLHKQVANRITEPFQMIKTVVTATEWDNFFELRNHADAQPEIYELAKLMATAMEQSTPMMLRPGDWHVPYVYREQDNIGQISYYTEGVLIDKQTAKMLSASCCAQVSYRRQNLSAEKARSLFNRLITSKPAHLSPVEHQATPMRIIKATDNIEPGVTHMRMDSTLWSNNFQGWIQHRSLIC</sequence>
<dbReference type="InterPro" id="IPR003669">
    <property type="entry name" value="Thymidylate_synthase_ThyX"/>
</dbReference>
<dbReference type="GO" id="GO:0006231">
    <property type="term" value="P:dTMP biosynthetic process"/>
    <property type="evidence" value="ECO:0007669"/>
    <property type="project" value="InterPro"/>
</dbReference>
<dbReference type="PROSITE" id="PS51331">
    <property type="entry name" value="THYX"/>
    <property type="match status" value="1"/>
</dbReference>
<name>A0A6J5PXM7_9CAUD</name>
<dbReference type="EMBL" id="LR796912">
    <property type="protein sequence ID" value="CAB4174896.1"/>
    <property type="molecule type" value="Genomic_DNA"/>
</dbReference>
<dbReference type="PANTHER" id="PTHR34934:SF1">
    <property type="entry name" value="FLAVIN-DEPENDENT THYMIDYLATE SYNTHASE"/>
    <property type="match status" value="1"/>
</dbReference>
<dbReference type="SUPFAM" id="SSF69796">
    <property type="entry name" value="Thymidylate synthase-complementing protein Thy1"/>
    <property type="match status" value="1"/>
</dbReference>
<evidence type="ECO:0000313" key="1">
    <source>
        <dbReference type="EMBL" id="CAB4174896.1"/>
    </source>
</evidence>
<dbReference type="GO" id="GO:0050797">
    <property type="term" value="F:thymidylate synthase (FAD) activity"/>
    <property type="evidence" value="ECO:0007669"/>
    <property type="project" value="InterPro"/>
</dbReference>
<dbReference type="EMBL" id="LR797194">
    <property type="protein sequence ID" value="CAB4193674.1"/>
    <property type="molecule type" value="Genomic_DNA"/>
</dbReference>
<reference evidence="1" key="1">
    <citation type="submission" date="2020-05" db="EMBL/GenBank/DDBJ databases">
        <authorList>
            <person name="Chiriac C."/>
            <person name="Salcher M."/>
            <person name="Ghai R."/>
            <person name="Kavagutti S V."/>
        </authorList>
    </citation>
    <scope>NUCLEOTIDE SEQUENCE</scope>
</reference>
<dbReference type="InterPro" id="IPR036098">
    <property type="entry name" value="Thymidylate_synthase_ThyX_sf"/>
</dbReference>
<dbReference type="GO" id="GO:0004799">
    <property type="term" value="F:thymidylate synthase activity"/>
    <property type="evidence" value="ECO:0007669"/>
    <property type="project" value="TreeGrafter"/>
</dbReference>
<evidence type="ECO:0000313" key="4">
    <source>
        <dbReference type="EMBL" id="CAB4215831.1"/>
    </source>
</evidence>
<evidence type="ECO:0000313" key="3">
    <source>
        <dbReference type="EMBL" id="CAB4193674.1"/>
    </source>
</evidence>
<dbReference type="EMBL" id="LR797435">
    <property type="protein sequence ID" value="CAB4215831.1"/>
    <property type="molecule type" value="Genomic_DNA"/>
</dbReference>
<evidence type="ECO:0000313" key="2">
    <source>
        <dbReference type="EMBL" id="CAB4185141.1"/>
    </source>
</evidence>
<proteinExistence type="predicted"/>
<evidence type="ECO:0000313" key="5">
    <source>
        <dbReference type="EMBL" id="CAB5230629.1"/>
    </source>
</evidence>